<dbReference type="InterPro" id="IPR051620">
    <property type="entry name" value="ORF904-like_C"/>
</dbReference>
<accession>A0A0U1NPT9</accession>
<evidence type="ECO:0000313" key="5">
    <source>
        <dbReference type="EMBL" id="CRK76790.1"/>
    </source>
</evidence>
<dbReference type="GO" id="GO:0016787">
    <property type="term" value="F:hydrolase activity"/>
    <property type="evidence" value="ECO:0007669"/>
    <property type="project" value="UniProtKB-KW"/>
</dbReference>
<dbReference type="InterPro" id="IPR006500">
    <property type="entry name" value="Helicase_put_C_phage/plasmid"/>
</dbReference>
<evidence type="ECO:0000256" key="3">
    <source>
        <dbReference type="ARBA" id="ARBA00022840"/>
    </source>
</evidence>
<sequence length="237" mass="26201">MGDLAGARNTAAVHPALFSNNHHRAQLDQKLLNIITESEQGGKLPAAELKALVSGEMMTVDRKHKDPYEMHPFATILWATNHMPHPSDYSDAVFRRAGILTFNRTFSLQERDAQLQTKLQKEMSGILNLALQAYARAVTGGFVEPASSKAAKDEWRVQSDTVALWLSECEMADGSSLGVKHCYDAFRTWANSAGVKQIPALKTFSQRVERLRIQKTKTSQGMVFDGIKVAAAEERSG</sequence>
<dbReference type="STRING" id="282199.GCA_001049735_02857"/>
<organism evidence="5 6">
    <name type="scientific">Nereida ignava</name>
    <dbReference type="NCBI Taxonomy" id="282199"/>
    <lineage>
        <taxon>Bacteria</taxon>
        <taxon>Pseudomonadati</taxon>
        <taxon>Pseudomonadota</taxon>
        <taxon>Alphaproteobacteria</taxon>
        <taxon>Rhodobacterales</taxon>
        <taxon>Roseobacteraceae</taxon>
        <taxon>Nereida</taxon>
    </lineage>
</organism>
<dbReference type="PANTHER" id="PTHR35372:SF2">
    <property type="entry name" value="SF3 HELICASE DOMAIN-CONTAINING PROTEIN"/>
    <property type="match status" value="1"/>
</dbReference>
<keyword evidence="1" id="KW-0547">Nucleotide-binding</keyword>
<evidence type="ECO:0000259" key="4">
    <source>
        <dbReference type="PROSITE" id="PS51206"/>
    </source>
</evidence>
<protein>
    <recommendedName>
        <fullName evidence="4">SF3 helicase domain-containing protein</fullName>
    </recommendedName>
</protein>
<dbReference type="EMBL" id="CVQV01000043">
    <property type="protein sequence ID" value="CRK76790.1"/>
    <property type="molecule type" value="Genomic_DNA"/>
</dbReference>
<dbReference type="PANTHER" id="PTHR35372">
    <property type="entry name" value="ATP BINDING PROTEIN-RELATED"/>
    <property type="match status" value="1"/>
</dbReference>
<reference evidence="5 6" key="1">
    <citation type="submission" date="2015-04" db="EMBL/GenBank/DDBJ databases">
        <authorList>
            <person name="Syromyatnikov M.Y."/>
            <person name="Popov V.N."/>
        </authorList>
    </citation>
    <scope>NUCLEOTIDE SEQUENCE [LARGE SCALE GENOMIC DNA]</scope>
    <source>
        <strain evidence="5 6">CECT 5292</strain>
    </source>
</reference>
<dbReference type="InterPro" id="IPR027417">
    <property type="entry name" value="P-loop_NTPase"/>
</dbReference>
<keyword evidence="2" id="KW-0378">Hydrolase</keyword>
<feature type="domain" description="SF3 helicase" evidence="4">
    <location>
        <begin position="1"/>
        <end position="115"/>
    </location>
</feature>
<keyword evidence="6" id="KW-1185">Reference proteome</keyword>
<proteinExistence type="predicted"/>
<dbReference type="Proteomes" id="UP000048949">
    <property type="component" value="Unassembled WGS sequence"/>
</dbReference>
<dbReference type="NCBIfam" id="TIGR01613">
    <property type="entry name" value="primase_Cterm"/>
    <property type="match status" value="1"/>
</dbReference>
<dbReference type="PROSITE" id="PS51206">
    <property type="entry name" value="SF3_HELICASE_1"/>
    <property type="match status" value="1"/>
</dbReference>
<dbReference type="SUPFAM" id="SSF52540">
    <property type="entry name" value="P-loop containing nucleoside triphosphate hydrolases"/>
    <property type="match status" value="1"/>
</dbReference>
<dbReference type="InterPro" id="IPR045455">
    <property type="entry name" value="NrS-1_pol-like_helicase"/>
</dbReference>
<name>A0A0U1NPT9_9RHOB</name>
<evidence type="ECO:0000313" key="6">
    <source>
        <dbReference type="Proteomes" id="UP000048949"/>
    </source>
</evidence>
<gene>
    <name evidence="5" type="ORF">NIG5292_02858</name>
</gene>
<evidence type="ECO:0000256" key="2">
    <source>
        <dbReference type="ARBA" id="ARBA00022801"/>
    </source>
</evidence>
<dbReference type="GO" id="GO:0005524">
    <property type="term" value="F:ATP binding"/>
    <property type="evidence" value="ECO:0007669"/>
    <property type="project" value="UniProtKB-KW"/>
</dbReference>
<dbReference type="Pfam" id="PF19263">
    <property type="entry name" value="DUF5906"/>
    <property type="match status" value="1"/>
</dbReference>
<keyword evidence="3" id="KW-0067">ATP-binding</keyword>
<evidence type="ECO:0000256" key="1">
    <source>
        <dbReference type="ARBA" id="ARBA00022741"/>
    </source>
</evidence>
<dbReference type="Gene3D" id="3.40.50.300">
    <property type="entry name" value="P-loop containing nucleotide triphosphate hydrolases"/>
    <property type="match status" value="1"/>
</dbReference>
<dbReference type="AlphaFoldDB" id="A0A0U1NPT9"/>
<dbReference type="InterPro" id="IPR014015">
    <property type="entry name" value="Helicase_SF3_DNA-vir"/>
</dbReference>